<dbReference type="PANTHER" id="PTHR47326">
    <property type="entry name" value="TRANSPOSABLE ELEMENT TC3 TRANSPOSASE-LIKE PROTEIN"/>
    <property type="match status" value="1"/>
</dbReference>
<protein>
    <submittedName>
        <fullName evidence="2">Uncharacterized protein</fullName>
    </submittedName>
</protein>
<feature type="region of interest" description="Disordered" evidence="1">
    <location>
        <begin position="175"/>
        <end position="195"/>
    </location>
</feature>
<feature type="compositionally biased region" description="Acidic residues" evidence="1">
    <location>
        <begin position="177"/>
        <end position="193"/>
    </location>
</feature>
<name>A0A834JBR6_VESVU</name>
<accession>A0A834JBR6</accession>
<dbReference type="Gene3D" id="3.30.420.10">
    <property type="entry name" value="Ribonuclease H-like superfamily/Ribonuclease H"/>
    <property type="match status" value="1"/>
</dbReference>
<dbReference type="InterPro" id="IPR036397">
    <property type="entry name" value="RNaseH_sf"/>
</dbReference>
<gene>
    <name evidence="2" type="ORF">HZH66_011565</name>
</gene>
<dbReference type="AlphaFoldDB" id="A0A834JBR6"/>
<evidence type="ECO:0000256" key="1">
    <source>
        <dbReference type="SAM" id="MobiDB-lite"/>
    </source>
</evidence>
<sequence length="211" mass="25122">MSTVFLNEEYADIHLMYEFYNRNDQAYEATVRDFPEEQYYIALYLSVPIFKYAIRVHFDLRANIMMFVQPWDSNDSEKILNFFHNIPTQNIRRASSQLQISRIMIWKTLLVRNWSAKNYGHRWIDRRRPVLWAPRSSDLTPLYFYLWGALKDKIYRTELGSLAESDSSAVVSITGIAEEEKEENDNDEDGDGDDERRRWRRELAVVICSDI</sequence>
<evidence type="ECO:0000313" key="3">
    <source>
        <dbReference type="Proteomes" id="UP000614350"/>
    </source>
</evidence>
<dbReference type="EMBL" id="JACSEA010000014">
    <property type="protein sequence ID" value="KAF7385723.1"/>
    <property type="molecule type" value="Genomic_DNA"/>
</dbReference>
<dbReference type="PANTHER" id="PTHR47326:SF1">
    <property type="entry name" value="HTH PSQ-TYPE DOMAIN-CONTAINING PROTEIN"/>
    <property type="match status" value="1"/>
</dbReference>
<dbReference type="Proteomes" id="UP000614350">
    <property type="component" value="Unassembled WGS sequence"/>
</dbReference>
<keyword evidence="3" id="KW-1185">Reference proteome</keyword>
<reference evidence="2" key="1">
    <citation type="journal article" date="2020" name="G3 (Bethesda)">
        <title>High-Quality Assemblies for Three Invasive Social Wasps from the &lt;i&gt;Vespula&lt;/i&gt; Genus.</title>
        <authorList>
            <person name="Harrop T.W.R."/>
            <person name="Guhlin J."/>
            <person name="McLaughlin G.M."/>
            <person name="Permina E."/>
            <person name="Stockwell P."/>
            <person name="Gilligan J."/>
            <person name="Le Lec M.F."/>
            <person name="Gruber M.A.M."/>
            <person name="Quinn O."/>
            <person name="Lovegrove M."/>
            <person name="Duncan E.J."/>
            <person name="Remnant E.J."/>
            <person name="Van Eeckhoven J."/>
            <person name="Graham B."/>
            <person name="Knapp R.A."/>
            <person name="Langford K.W."/>
            <person name="Kronenberg Z."/>
            <person name="Press M.O."/>
            <person name="Eacker S.M."/>
            <person name="Wilson-Rankin E.E."/>
            <person name="Purcell J."/>
            <person name="Lester P.J."/>
            <person name="Dearden P.K."/>
        </authorList>
    </citation>
    <scope>NUCLEOTIDE SEQUENCE</scope>
    <source>
        <strain evidence="2">Marl-1</strain>
    </source>
</reference>
<dbReference type="GO" id="GO:0003676">
    <property type="term" value="F:nucleic acid binding"/>
    <property type="evidence" value="ECO:0007669"/>
    <property type="project" value="InterPro"/>
</dbReference>
<proteinExistence type="predicted"/>
<organism evidence="2 3">
    <name type="scientific">Vespula vulgaris</name>
    <name type="common">Yellow jacket</name>
    <name type="synonym">Wasp</name>
    <dbReference type="NCBI Taxonomy" id="7454"/>
    <lineage>
        <taxon>Eukaryota</taxon>
        <taxon>Metazoa</taxon>
        <taxon>Ecdysozoa</taxon>
        <taxon>Arthropoda</taxon>
        <taxon>Hexapoda</taxon>
        <taxon>Insecta</taxon>
        <taxon>Pterygota</taxon>
        <taxon>Neoptera</taxon>
        <taxon>Endopterygota</taxon>
        <taxon>Hymenoptera</taxon>
        <taxon>Apocrita</taxon>
        <taxon>Aculeata</taxon>
        <taxon>Vespoidea</taxon>
        <taxon>Vespidae</taxon>
        <taxon>Vespinae</taxon>
        <taxon>Vespula</taxon>
    </lineage>
</organism>
<comment type="caution">
    <text evidence="2">The sequence shown here is derived from an EMBL/GenBank/DDBJ whole genome shotgun (WGS) entry which is preliminary data.</text>
</comment>
<evidence type="ECO:0000313" key="2">
    <source>
        <dbReference type="EMBL" id="KAF7385723.1"/>
    </source>
</evidence>